<comment type="caution">
    <text evidence="2">The sequence shown here is derived from an EMBL/GenBank/DDBJ whole genome shotgun (WGS) entry which is preliminary data.</text>
</comment>
<evidence type="ECO:0000313" key="2">
    <source>
        <dbReference type="EMBL" id="PNG94051.1"/>
    </source>
</evidence>
<keyword evidence="1" id="KW-0812">Transmembrane</keyword>
<organism evidence="2 3">
    <name type="scientific">Streptomyces malaysiensis</name>
    <dbReference type="NCBI Taxonomy" id="92644"/>
    <lineage>
        <taxon>Bacteria</taxon>
        <taxon>Bacillati</taxon>
        <taxon>Actinomycetota</taxon>
        <taxon>Actinomycetes</taxon>
        <taxon>Kitasatosporales</taxon>
        <taxon>Streptomycetaceae</taxon>
        <taxon>Streptomyces</taxon>
        <taxon>Streptomyces violaceusniger group</taxon>
    </lineage>
</organism>
<keyword evidence="3" id="KW-1185">Reference proteome</keyword>
<name>A0A2J7Z1A6_STRMQ</name>
<keyword evidence="1" id="KW-1133">Transmembrane helix</keyword>
<evidence type="ECO:0000256" key="1">
    <source>
        <dbReference type="SAM" id="Phobius"/>
    </source>
</evidence>
<feature type="transmembrane region" description="Helical" evidence="1">
    <location>
        <begin position="16"/>
        <end position="33"/>
    </location>
</feature>
<keyword evidence="1" id="KW-0472">Membrane</keyword>
<dbReference type="EMBL" id="LJIW01000001">
    <property type="protein sequence ID" value="PNG94051.1"/>
    <property type="molecule type" value="Genomic_DNA"/>
</dbReference>
<gene>
    <name evidence="2" type="ORF">SMF913_10076</name>
</gene>
<evidence type="ECO:0000313" key="3">
    <source>
        <dbReference type="Proteomes" id="UP000236520"/>
    </source>
</evidence>
<dbReference type="RefSeq" id="WP_158525819.1">
    <property type="nucleotide sequence ID" value="NZ_JBHWGE010000171.1"/>
</dbReference>
<protein>
    <submittedName>
        <fullName evidence="2">Uncharacterized protein</fullName>
    </submittedName>
</protein>
<dbReference type="Proteomes" id="UP000236520">
    <property type="component" value="Unassembled WGS sequence"/>
</dbReference>
<dbReference type="AlphaFoldDB" id="A0A2J7Z1A6"/>
<reference evidence="2 3" key="1">
    <citation type="submission" date="2015-09" db="EMBL/GenBank/DDBJ databases">
        <title>Genome sequence, genome mining and natural product profiling of a biocontrol bacterium Streptomyces malaysiensis F913.</title>
        <authorList>
            <person name="Xu Y."/>
            <person name="Wei J."/>
            <person name="Xie J."/>
            <person name="Li T."/>
            <person name="Zhou Z."/>
        </authorList>
    </citation>
    <scope>NUCLEOTIDE SEQUENCE [LARGE SCALE GENOMIC DNA]</scope>
    <source>
        <strain evidence="2 3">F913</strain>
    </source>
</reference>
<accession>A0A2J7Z1A6</accession>
<proteinExistence type="predicted"/>
<sequence>MTRPCPWDTTGEPRVPAAWVIVVVMIAYAARTLDGYEPCRPVRWQA</sequence>